<evidence type="ECO:0000259" key="9">
    <source>
        <dbReference type="Pfam" id="PF00710"/>
    </source>
</evidence>
<dbReference type="PANTHER" id="PTHR11707">
    <property type="entry name" value="L-ASPARAGINASE"/>
    <property type="match status" value="1"/>
</dbReference>
<evidence type="ECO:0000313" key="12">
    <source>
        <dbReference type="Proteomes" id="UP000323856"/>
    </source>
</evidence>
<feature type="active site" evidence="7">
    <location>
        <position position="12"/>
    </location>
</feature>
<comment type="catalytic activity">
    <reaction evidence="4">
        <text>L-asparagine + H2O = L-aspartate + NH4(+)</text>
        <dbReference type="Rhea" id="RHEA:21016"/>
        <dbReference type="ChEBI" id="CHEBI:15377"/>
        <dbReference type="ChEBI" id="CHEBI:28938"/>
        <dbReference type="ChEBI" id="CHEBI:29991"/>
        <dbReference type="ChEBI" id="CHEBI:58048"/>
        <dbReference type="EC" id="3.5.1.1"/>
    </reaction>
</comment>
<dbReference type="EC" id="3.5.1.1" evidence="2"/>
<dbReference type="FunFam" id="3.40.50.1170:FF:000001">
    <property type="entry name" value="L-asparaginase 2"/>
    <property type="match status" value="1"/>
</dbReference>
<dbReference type="PIRSF" id="PIRSF500176">
    <property type="entry name" value="L_ASNase"/>
    <property type="match status" value="1"/>
</dbReference>
<evidence type="ECO:0000256" key="5">
    <source>
        <dbReference type="PIRSR" id="PIRSR001220-1"/>
    </source>
</evidence>
<dbReference type="InterPro" id="IPR027474">
    <property type="entry name" value="L-asparaginase_N"/>
</dbReference>
<evidence type="ECO:0000256" key="6">
    <source>
        <dbReference type="PIRSR" id="PIRSR001220-2"/>
    </source>
</evidence>
<dbReference type="Gene3D" id="3.40.50.1170">
    <property type="entry name" value="L-asparaginase, N-terminal domain"/>
    <property type="match status" value="1"/>
</dbReference>
<feature type="active site" description="O-isoaspartyl threonine intermediate" evidence="5">
    <location>
        <position position="12"/>
    </location>
</feature>
<dbReference type="PROSITE" id="PS51732">
    <property type="entry name" value="ASN_GLN_ASE_3"/>
    <property type="match status" value="1"/>
</dbReference>
<dbReference type="InterPro" id="IPR037152">
    <property type="entry name" value="L-asparaginase_N_sf"/>
</dbReference>
<evidence type="ECO:0000313" key="11">
    <source>
        <dbReference type="EMBL" id="KAA0973393.1"/>
    </source>
</evidence>
<dbReference type="InterPro" id="IPR020827">
    <property type="entry name" value="Asparaginase/glutaminase_AS1"/>
</dbReference>
<evidence type="ECO:0000256" key="7">
    <source>
        <dbReference type="PROSITE-ProRule" id="PRU10099"/>
    </source>
</evidence>
<dbReference type="InterPro" id="IPR004550">
    <property type="entry name" value="AsnASE_II"/>
</dbReference>
<dbReference type="Pfam" id="PF17763">
    <property type="entry name" value="Asparaginase_C"/>
    <property type="match status" value="1"/>
</dbReference>
<comment type="caution">
    <text evidence="11">The sequence shown here is derived from an EMBL/GenBank/DDBJ whole genome shotgun (WGS) entry which is preliminary data.</text>
</comment>
<dbReference type="PRINTS" id="PR00139">
    <property type="entry name" value="ASNGLNASE"/>
</dbReference>
<dbReference type="PROSITE" id="PS00144">
    <property type="entry name" value="ASN_GLN_ASE_1"/>
    <property type="match status" value="1"/>
</dbReference>
<dbReference type="InterPro" id="IPR027473">
    <property type="entry name" value="L-asparaginase_C"/>
</dbReference>
<evidence type="ECO:0000256" key="1">
    <source>
        <dbReference type="ARBA" id="ARBA00010518"/>
    </source>
</evidence>
<feature type="active site" evidence="8">
    <location>
        <position position="86"/>
    </location>
</feature>
<proteinExistence type="inferred from homology"/>
<reference evidence="11 12" key="1">
    <citation type="submission" date="2019-07" db="EMBL/GenBank/DDBJ databases">
        <title>Analysis of the biochemical properties, biological activity and biotechnological potential of siderophores and biosurfactants produced by Antarctic psychrotolerant bacteria.</title>
        <authorList>
            <person name="Styczynski M."/>
            <person name="Krucon T."/>
            <person name="Decewicz P."/>
            <person name="Dziewit L."/>
        </authorList>
    </citation>
    <scope>NUCLEOTIDE SEQUENCE [LARGE SCALE GENOMIC DNA]</scope>
    <source>
        <strain evidence="11 12">ANT_H27</strain>
    </source>
</reference>
<keyword evidence="3" id="KW-0378">Hydrolase</keyword>
<name>A0A5B0E3E4_9MICC</name>
<dbReference type="GO" id="GO:0006528">
    <property type="term" value="P:asparagine metabolic process"/>
    <property type="evidence" value="ECO:0007669"/>
    <property type="project" value="InterPro"/>
</dbReference>
<dbReference type="CDD" id="cd08964">
    <property type="entry name" value="L-asparaginase_II"/>
    <property type="match status" value="1"/>
</dbReference>
<dbReference type="OrthoDB" id="9788068at2"/>
<feature type="domain" description="L-asparaginase N-terminal" evidence="9">
    <location>
        <begin position="3"/>
        <end position="188"/>
    </location>
</feature>
<accession>A0A5B0E3E4</accession>
<dbReference type="Gene3D" id="3.40.50.40">
    <property type="match status" value="1"/>
</dbReference>
<evidence type="ECO:0000256" key="4">
    <source>
        <dbReference type="ARBA" id="ARBA00049366"/>
    </source>
</evidence>
<dbReference type="GO" id="GO:0004067">
    <property type="term" value="F:asparaginase activity"/>
    <property type="evidence" value="ECO:0007669"/>
    <property type="project" value="UniProtKB-UniRule"/>
</dbReference>
<dbReference type="AlphaFoldDB" id="A0A5B0E3E4"/>
<evidence type="ECO:0000256" key="2">
    <source>
        <dbReference type="ARBA" id="ARBA00012920"/>
    </source>
</evidence>
<evidence type="ECO:0000259" key="10">
    <source>
        <dbReference type="Pfam" id="PF17763"/>
    </source>
</evidence>
<feature type="binding site" evidence="6">
    <location>
        <begin position="86"/>
        <end position="87"/>
    </location>
    <ligand>
        <name>substrate</name>
    </ligand>
</feature>
<protein>
    <recommendedName>
        <fullName evidence="2">asparaginase</fullName>
        <ecNumber evidence="2">3.5.1.1</ecNumber>
    </recommendedName>
</protein>
<organism evidence="11 12">
    <name type="scientific">Paeniglutamicibacter gangotriensis</name>
    <dbReference type="NCBI Taxonomy" id="254787"/>
    <lineage>
        <taxon>Bacteria</taxon>
        <taxon>Bacillati</taxon>
        <taxon>Actinomycetota</taxon>
        <taxon>Actinomycetes</taxon>
        <taxon>Micrococcales</taxon>
        <taxon>Micrococcaceae</taxon>
        <taxon>Paeniglutamicibacter</taxon>
    </lineage>
</organism>
<sequence>MPHIVVLGTGGTIASSRGDDGAAVAELGAGELGVDLQNTDISIEYKDLFRLGSYLLKQRHLREIAEAVVQEMHRSDVDGVVITHGTDTMEETAYLLDLVHSDNKPVVLTGAQRPSDDLDSDGPRNLKDAILVAANDAARSKGVLISFADHIYAARATRKTNTTAPSPFQTLGGGPIGQIINGSVQFTSCPIRPLPMALPTVEFDNTRVDVICLYPGADDSLATAAVESGAKAVIIAGSGVGNGNPTIVSWARAAIKDGLIVALGSRVAAGPVVPMYGNGGGADLVSAGAVPLGTLPVFQARILIALLLSTGAKLDRWAIAPYIS</sequence>
<dbReference type="InterPro" id="IPR027475">
    <property type="entry name" value="Asparaginase/glutaminase_AS2"/>
</dbReference>
<gene>
    <name evidence="11" type="ORF">FQ154_18490</name>
</gene>
<dbReference type="PANTHER" id="PTHR11707:SF28">
    <property type="entry name" value="60 KDA LYSOPHOSPHOLIPASE"/>
    <property type="match status" value="1"/>
</dbReference>
<dbReference type="SFLD" id="SFLDS00057">
    <property type="entry name" value="Glutaminase/Asparaginase"/>
    <property type="match status" value="1"/>
</dbReference>
<dbReference type="PROSITE" id="PS00917">
    <property type="entry name" value="ASN_GLN_ASE_2"/>
    <property type="match status" value="1"/>
</dbReference>
<dbReference type="EMBL" id="VOBL01000028">
    <property type="protein sequence ID" value="KAA0973393.1"/>
    <property type="molecule type" value="Genomic_DNA"/>
</dbReference>
<dbReference type="PIRSF" id="PIRSF001220">
    <property type="entry name" value="L-ASNase_gatD"/>
    <property type="match status" value="1"/>
</dbReference>
<feature type="domain" description="Asparaginase/glutaminase C-terminal" evidence="10">
    <location>
        <begin position="207"/>
        <end position="314"/>
    </location>
</feature>
<dbReference type="SMART" id="SM00870">
    <property type="entry name" value="Asparaginase"/>
    <property type="match status" value="1"/>
</dbReference>
<dbReference type="Proteomes" id="UP000323856">
    <property type="component" value="Unassembled WGS sequence"/>
</dbReference>
<dbReference type="SUPFAM" id="SSF53774">
    <property type="entry name" value="Glutaminase/Asparaginase"/>
    <property type="match status" value="1"/>
</dbReference>
<comment type="similarity">
    <text evidence="1">Belongs to the asparaginase 1 family.</text>
</comment>
<evidence type="ECO:0000256" key="3">
    <source>
        <dbReference type="ARBA" id="ARBA00022801"/>
    </source>
</evidence>
<dbReference type="InterPro" id="IPR006034">
    <property type="entry name" value="Asparaginase/glutaminase-like"/>
</dbReference>
<dbReference type="Pfam" id="PF00710">
    <property type="entry name" value="Asparaginase"/>
    <property type="match status" value="1"/>
</dbReference>
<dbReference type="InterPro" id="IPR040919">
    <property type="entry name" value="Asparaginase_C"/>
</dbReference>
<evidence type="ECO:0000256" key="8">
    <source>
        <dbReference type="PROSITE-ProRule" id="PRU10100"/>
    </source>
</evidence>
<feature type="binding site" evidence="6">
    <location>
        <position position="53"/>
    </location>
    <ligand>
        <name>substrate</name>
    </ligand>
</feature>
<dbReference type="InterPro" id="IPR036152">
    <property type="entry name" value="Asp/glu_Ase-like_sf"/>
</dbReference>